<keyword evidence="13" id="KW-1185">Reference proteome</keyword>
<dbReference type="PROSITE" id="PS51473">
    <property type="entry name" value="GNK2"/>
    <property type="match status" value="2"/>
</dbReference>
<dbReference type="Pfam" id="PF01657">
    <property type="entry name" value="Stress-antifung"/>
    <property type="match status" value="2"/>
</dbReference>
<dbReference type="InterPro" id="IPR051378">
    <property type="entry name" value="Cell2Cell_Antifungal"/>
</dbReference>
<feature type="signal peptide" evidence="10">
    <location>
        <begin position="1"/>
        <end position="33"/>
    </location>
</feature>
<feature type="domain" description="Gnk2-homologous" evidence="11">
    <location>
        <begin position="36"/>
        <end position="157"/>
    </location>
</feature>
<feature type="transmembrane region" description="Helical" evidence="9">
    <location>
        <begin position="284"/>
        <end position="304"/>
    </location>
</feature>
<evidence type="ECO:0000256" key="2">
    <source>
        <dbReference type="ARBA" id="ARBA00022581"/>
    </source>
</evidence>
<evidence type="ECO:0000256" key="4">
    <source>
        <dbReference type="ARBA" id="ARBA00022737"/>
    </source>
</evidence>
<keyword evidence="5" id="KW-0965">Cell junction</keyword>
<keyword evidence="3 10" id="KW-0732">Signal</keyword>
<sequence length="309" mass="30736">MEQLAPMHLLTSCLAAVVLLLLHVGVTPGRASAAPGTFVYAGCSPSRYAPNTAFESNLHSLLASMASTASSGAAYNSFTSGVGSGAGLGKEAAAVDGAPAPSAAAYGLYQCRGDLSAGDCTACVHDTVARVGSVCANAYAASLQSDGCLVRYGARSGAADASVAYRKCSSGSSDDATFLKSRDAVLAQLQGEAAATASASASASGYYKVSTSGAVQGVAQCLGGIPAPDCASCLGQAVGQVKGTCGDALAADVYLAQCSVRYWANGDYFRASHGDSGDDVGKTVAIIIGILAGLALFVVFISFLRKTCG</sequence>
<accession>A0A5J9UYP5</accession>
<evidence type="ECO:0000256" key="5">
    <source>
        <dbReference type="ARBA" id="ARBA00022949"/>
    </source>
</evidence>
<evidence type="ECO:0000256" key="6">
    <source>
        <dbReference type="ARBA" id="ARBA00023157"/>
    </source>
</evidence>
<reference evidence="12 13" key="1">
    <citation type="journal article" date="2019" name="Sci. Rep.">
        <title>A high-quality genome of Eragrostis curvula grass provides insights into Poaceae evolution and supports new strategies to enhance forage quality.</title>
        <authorList>
            <person name="Carballo J."/>
            <person name="Santos B.A.C.M."/>
            <person name="Zappacosta D."/>
            <person name="Garbus I."/>
            <person name="Selva J.P."/>
            <person name="Gallo C.A."/>
            <person name="Diaz A."/>
            <person name="Albertini E."/>
            <person name="Caccamo M."/>
            <person name="Echenique V."/>
        </authorList>
    </citation>
    <scope>NUCLEOTIDE SEQUENCE [LARGE SCALE GENOMIC DNA]</scope>
    <source>
        <strain evidence="13">cv. Victoria</strain>
        <tissue evidence="12">Leaf</tissue>
    </source>
</reference>
<feature type="chain" id="PRO_5023870623" description="Gnk2-homologous domain-containing protein" evidence="10">
    <location>
        <begin position="34"/>
        <end position="309"/>
    </location>
</feature>
<comment type="similarity">
    <text evidence="8">Belongs to the cysteine-rich repeat secretory protein family. Plasmodesmata-located proteins (PDLD) subfamily.</text>
</comment>
<dbReference type="Gene3D" id="3.30.430.20">
    <property type="entry name" value="Gnk2 domain, C-X8-C-X2-C motif"/>
    <property type="match status" value="2"/>
</dbReference>
<dbReference type="InterPro" id="IPR002902">
    <property type="entry name" value="GNK2"/>
</dbReference>
<name>A0A5J9UYP5_9POAL</name>
<keyword evidence="4" id="KW-0677">Repeat</keyword>
<dbReference type="EMBL" id="RWGY01000011">
    <property type="protein sequence ID" value="TVU29032.1"/>
    <property type="molecule type" value="Genomic_DNA"/>
</dbReference>
<keyword evidence="9" id="KW-0472">Membrane</keyword>
<evidence type="ECO:0000313" key="13">
    <source>
        <dbReference type="Proteomes" id="UP000324897"/>
    </source>
</evidence>
<keyword evidence="9" id="KW-0812">Transmembrane</keyword>
<proteinExistence type="inferred from homology"/>
<comment type="caution">
    <text evidence="12">The sequence shown here is derived from an EMBL/GenBank/DDBJ whole genome shotgun (WGS) entry which is preliminary data.</text>
</comment>
<feature type="domain" description="Gnk2-homologous" evidence="11">
    <location>
        <begin position="160"/>
        <end position="267"/>
    </location>
</feature>
<organism evidence="12 13">
    <name type="scientific">Eragrostis curvula</name>
    <name type="common">weeping love grass</name>
    <dbReference type="NCBI Taxonomy" id="38414"/>
    <lineage>
        <taxon>Eukaryota</taxon>
        <taxon>Viridiplantae</taxon>
        <taxon>Streptophyta</taxon>
        <taxon>Embryophyta</taxon>
        <taxon>Tracheophyta</taxon>
        <taxon>Spermatophyta</taxon>
        <taxon>Magnoliopsida</taxon>
        <taxon>Liliopsida</taxon>
        <taxon>Poales</taxon>
        <taxon>Poaceae</taxon>
        <taxon>PACMAD clade</taxon>
        <taxon>Chloridoideae</taxon>
        <taxon>Eragrostideae</taxon>
        <taxon>Eragrostidinae</taxon>
        <taxon>Eragrostis</taxon>
    </lineage>
</organism>
<feature type="non-terminal residue" evidence="12">
    <location>
        <position position="1"/>
    </location>
</feature>
<evidence type="ECO:0000256" key="7">
    <source>
        <dbReference type="ARBA" id="ARBA00024184"/>
    </source>
</evidence>
<evidence type="ECO:0000313" key="12">
    <source>
        <dbReference type="EMBL" id="TVU29032.1"/>
    </source>
</evidence>
<dbReference type="OrthoDB" id="1097929at2759"/>
<dbReference type="Proteomes" id="UP000324897">
    <property type="component" value="Chromosome 1"/>
</dbReference>
<dbReference type="CDD" id="cd23509">
    <property type="entry name" value="Gnk2-like"/>
    <property type="match status" value="2"/>
</dbReference>
<gene>
    <name evidence="12" type="ORF">EJB05_20574</name>
</gene>
<dbReference type="PANTHER" id="PTHR32080:SF7">
    <property type="entry name" value="OS02G0643900 PROTEIN"/>
    <property type="match status" value="1"/>
</dbReference>
<keyword evidence="6" id="KW-1015">Disulfide bond</keyword>
<evidence type="ECO:0000256" key="10">
    <source>
        <dbReference type="SAM" id="SignalP"/>
    </source>
</evidence>
<keyword evidence="2" id="KW-0945">Host-virus interaction</keyword>
<evidence type="ECO:0000256" key="3">
    <source>
        <dbReference type="ARBA" id="ARBA00022729"/>
    </source>
</evidence>
<comment type="subcellular location">
    <subcellularLocation>
        <location evidence="7">Cell junction</location>
        <location evidence="7">Plasmodesma</location>
    </subcellularLocation>
    <subcellularLocation>
        <location evidence="1">Cell membrane</location>
        <topology evidence="1">Single-pass type I membrane protein</topology>
    </subcellularLocation>
</comment>
<keyword evidence="9" id="KW-1133">Transmembrane helix</keyword>
<evidence type="ECO:0000256" key="1">
    <source>
        <dbReference type="ARBA" id="ARBA00004251"/>
    </source>
</evidence>
<evidence type="ECO:0000259" key="11">
    <source>
        <dbReference type="PROSITE" id="PS51473"/>
    </source>
</evidence>
<dbReference type="Gramene" id="TVU29032">
    <property type="protein sequence ID" value="TVU29032"/>
    <property type="gene ID" value="EJB05_20574"/>
</dbReference>
<dbReference type="GO" id="GO:0005886">
    <property type="term" value="C:plasma membrane"/>
    <property type="evidence" value="ECO:0007669"/>
    <property type="project" value="UniProtKB-SubCell"/>
</dbReference>
<protein>
    <recommendedName>
        <fullName evidence="11">Gnk2-homologous domain-containing protein</fullName>
    </recommendedName>
</protein>
<dbReference type="PANTHER" id="PTHR32080">
    <property type="entry name" value="ANTIFUNGAL PROTEIN GINKBILOBIN-2-LIKE"/>
    <property type="match status" value="1"/>
</dbReference>
<evidence type="ECO:0000256" key="8">
    <source>
        <dbReference type="ARBA" id="ARBA00038393"/>
    </source>
</evidence>
<evidence type="ECO:0000256" key="9">
    <source>
        <dbReference type="SAM" id="Phobius"/>
    </source>
</evidence>
<dbReference type="AlphaFoldDB" id="A0A5J9UYP5"/>
<dbReference type="InterPro" id="IPR038408">
    <property type="entry name" value="GNK2_sf"/>
</dbReference>
<dbReference type="GO" id="GO:0009506">
    <property type="term" value="C:plasmodesma"/>
    <property type="evidence" value="ECO:0007669"/>
    <property type="project" value="UniProtKB-SubCell"/>
</dbReference>